<evidence type="ECO:0000313" key="1">
    <source>
        <dbReference type="EMBL" id="MFL0251394.1"/>
    </source>
</evidence>
<dbReference type="Proteomes" id="UP001623592">
    <property type="component" value="Unassembled WGS sequence"/>
</dbReference>
<evidence type="ECO:0000313" key="2">
    <source>
        <dbReference type="Proteomes" id="UP001623592"/>
    </source>
</evidence>
<organism evidence="1 2">
    <name type="scientific">Clostridium neuense</name>
    <dbReference type="NCBI Taxonomy" id="1728934"/>
    <lineage>
        <taxon>Bacteria</taxon>
        <taxon>Bacillati</taxon>
        <taxon>Bacillota</taxon>
        <taxon>Clostridia</taxon>
        <taxon>Eubacteriales</taxon>
        <taxon>Clostridiaceae</taxon>
        <taxon>Clostridium</taxon>
    </lineage>
</organism>
<name>A0ABW8TFU4_9CLOT</name>
<comment type="caution">
    <text evidence="1">The sequence shown here is derived from an EMBL/GenBank/DDBJ whole genome shotgun (WGS) entry which is preliminary data.</text>
</comment>
<dbReference type="EMBL" id="JBJIAA010000010">
    <property type="protein sequence ID" value="MFL0251394.1"/>
    <property type="molecule type" value="Genomic_DNA"/>
</dbReference>
<keyword evidence="2" id="KW-1185">Reference proteome</keyword>
<accession>A0ABW8TFU4</accession>
<proteinExistence type="predicted"/>
<dbReference type="RefSeq" id="WP_406788049.1">
    <property type="nucleotide sequence ID" value="NZ_JBJIAA010000010.1"/>
</dbReference>
<protein>
    <recommendedName>
        <fullName evidence="3">KOW domain-containing protein</fullName>
    </recommendedName>
</protein>
<gene>
    <name evidence="1" type="ORF">ACJDT4_13305</name>
</gene>
<reference evidence="1 2" key="1">
    <citation type="submission" date="2024-11" db="EMBL/GenBank/DDBJ databases">
        <authorList>
            <person name="Heng Y.C."/>
            <person name="Lim A.C.H."/>
            <person name="Lee J.K.Y."/>
            <person name="Kittelmann S."/>
        </authorList>
    </citation>
    <scope>NUCLEOTIDE SEQUENCE [LARGE SCALE GENOMIC DNA]</scope>
    <source>
        <strain evidence="1 2">WILCCON 0114</strain>
    </source>
</reference>
<evidence type="ECO:0008006" key="3">
    <source>
        <dbReference type="Google" id="ProtNLM"/>
    </source>
</evidence>
<sequence>MIKYSEVKEGESLRIVGEGAPGYAANGEIVKVKKVSFNSVTVENREGETANFVYDCGAARLEKIN</sequence>